<reference evidence="2" key="1">
    <citation type="journal article" date="2023" name="Science">
        <title>Genome structures resolve the early diversification of teleost fishes.</title>
        <authorList>
            <person name="Parey E."/>
            <person name="Louis A."/>
            <person name="Montfort J."/>
            <person name="Bouchez O."/>
            <person name="Roques C."/>
            <person name="Iampietro C."/>
            <person name="Lluch J."/>
            <person name="Castinel A."/>
            <person name="Donnadieu C."/>
            <person name="Desvignes T."/>
            <person name="Floi Bucao C."/>
            <person name="Jouanno E."/>
            <person name="Wen M."/>
            <person name="Mejri S."/>
            <person name="Dirks R."/>
            <person name="Jansen H."/>
            <person name="Henkel C."/>
            <person name="Chen W.J."/>
            <person name="Zahm M."/>
            <person name="Cabau C."/>
            <person name="Klopp C."/>
            <person name="Thompson A.W."/>
            <person name="Robinson-Rechavi M."/>
            <person name="Braasch I."/>
            <person name="Lecointre G."/>
            <person name="Bobe J."/>
            <person name="Postlethwait J.H."/>
            <person name="Berthelot C."/>
            <person name="Roest Crollius H."/>
            <person name="Guiguen Y."/>
        </authorList>
    </citation>
    <scope>NUCLEOTIDE SEQUENCE</scope>
    <source>
        <strain evidence="2">WJC10195</strain>
    </source>
</reference>
<feature type="compositionally biased region" description="Low complexity" evidence="1">
    <location>
        <begin position="88"/>
        <end position="100"/>
    </location>
</feature>
<dbReference type="AlphaFoldDB" id="A0A9Q1IKY3"/>
<proteinExistence type="predicted"/>
<protein>
    <submittedName>
        <fullName evidence="2">Uncharacterized protein</fullName>
    </submittedName>
</protein>
<feature type="region of interest" description="Disordered" evidence="1">
    <location>
        <begin position="40"/>
        <end position="59"/>
    </location>
</feature>
<keyword evidence="3" id="KW-1185">Reference proteome</keyword>
<sequence>MISSKQPLARERRNLHGYWPSLIRSGERAWRGLDGCPFSLGLGRQEDKSNTRSSPYLSSAAAYLKREHPDRLALQDVGEKPRSKKPRGAASGSMEAGGSADTLGLRTTHTAQLHRPKQLYTKRGAAV</sequence>
<evidence type="ECO:0000256" key="1">
    <source>
        <dbReference type="SAM" id="MobiDB-lite"/>
    </source>
</evidence>
<feature type="compositionally biased region" description="Basic and acidic residues" evidence="1">
    <location>
        <begin position="68"/>
        <end position="81"/>
    </location>
</feature>
<evidence type="ECO:0000313" key="2">
    <source>
        <dbReference type="EMBL" id="KAJ8344441.1"/>
    </source>
</evidence>
<gene>
    <name evidence="2" type="ORF">SKAU_G00317700</name>
</gene>
<comment type="caution">
    <text evidence="2">The sequence shown here is derived from an EMBL/GenBank/DDBJ whole genome shotgun (WGS) entry which is preliminary data.</text>
</comment>
<dbReference type="Proteomes" id="UP001152622">
    <property type="component" value="Chromosome 13"/>
</dbReference>
<evidence type="ECO:0000313" key="3">
    <source>
        <dbReference type="Proteomes" id="UP001152622"/>
    </source>
</evidence>
<organism evidence="2 3">
    <name type="scientific">Synaphobranchus kaupii</name>
    <name type="common">Kaup's arrowtooth eel</name>
    <dbReference type="NCBI Taxonomy" id="118154"/>
    <lineage>
        <taxon>Eukaryota</taxon>
        <taxon>Metazoa</taxon>
        <taxon>Chordata</taxon>
        <taxon>Craniata</taxon>
        <taxon>Vertebrata</taxon>
        <taxon>Euteleostomi</taxon>
        <taxon>Actinopterygii</taxon>
        <taxon>Neopterygii</taxon>
        <taxon>Teleostei</taxon>
        <taxon>Anguilliformes</taxon>
        <taxon>Synaphobranchidae</taxon>
        <taxon>Synaphobranchus</taxon>
    </lineage>
</organism>
<dbReference type="EMBL" id="JAINUF010000013">
    <property type="protein sequence ID" value="KAJ8344441.1"/>
    <property type="molecule type" value="Genomic_DNA"/>
</dbReference>
<name>A0A9Q1IKY3_SYNKA</name>
<feature type="region of interest" description="Disordered" evidence="1">
    <location>
        <begin position="68"/>
        <end position="127"/>
    </location>
</feature>
<accession>A0A9Q1IKY3</accession>